<reference evidence="2" key="1">
    <citation type="submission" date="2013-12" db="EMBL/GenBank/DDBJ databases">
        <authorList>
            <person name="Aslett M."/>
        </authorList>
    </citation>
    <scope>NUCLEOTIDE SEQUENCE [LARGE SCALE GENOMIC DNA]</scope>
    <source>
        <strain evidence="2">Lindley</strain>
    </source>
</reference>
<organism evidence="2 3">
    <name type="scientific">Globodera pallida</name>
    <name type="common">Potato cyst nematode worm</name>
    <name type="synonym">Heterodera pallida</name>
    <dbReference type="NCBI Taxonomy" id="36090"/>
    <lineage>
        <taxon>Eukaryota</taxon>
        <taxon>Metazoa</taxon>
        <taxon>Ecdysozoa</taxon>
        <taxon>Nematoda</taxon>
        <taxon>Chromadorea</taxon>
        <taxon>Rhabditida</taxon>
        <taxon>Tylenchina</taxon>
        <taxon>Tylenchomorpha</taxon>
        <taxon>Tylenchoidea</taxon>
        <taxon>Heteroderidae</taxon>
        <taxon>Heteroderinae</taxon>
        <taxon>Globodera</taxon>
    </lineage>
</organism>
<name>A0A183BIR4_GLOPA</name>
<evidence type="ECO:0000313" key="2">
    <source>
        <dbReference type="Proteomes" id="UP000050741"/>
    </source>
</evidence>
<proteinExistence type="predicted"/>
<evidence type="ECO:0000256" key="1">
    <source>
        <dbReference type="SAM" id="MobiDB-lite"/>
    </source>
</evidence>
<reference evidence="3" key="3">
    <citation type="submission" date="2016-06" db="UniProtKB">
        <authorList>
            <consortium name="WormBaseParasite"/>
        </authorList>
    </citation>
    <scope>IDENTIFICATION</scope>
</reference>
<dbReference type="Proteomes" id="UP000050741">
    <property type="component" value="Unassembled WGS sequence"/>
</dbReference>
<reference evidence="2" key="2">
    <citation type="submission" date="2014-05" db="EMBL/GenBank/DDBJ databases">
        <title>The genome and life-stage specific transcriptomes of Globodera pallida elucidate key aspects of plant parasitism by a cyst nematode.</title>
        <authorList>
            <person name="Cotton J.A."/>
            <person name="Lilley C.J."/>
            <person name="Jones L.M."/>
            <person name="Kikuchi T."/>
            <person name="Reid A.J."/>
            <person name="Thorpe P."/>
            <person name="Tsai I.J."/>
            <person name="Beasley H."/>
            <person name="Blok V."/>
            <person name="Cock P.J.A."/>
            <person name="Van den Akker S.E."/>
            <person name="Holroyd N."/>
            <person name="Hunt M."/>
            <person name="Mantelin S."/>
            <person name="Naghra H."/>
            <person name="Pain A."/>
            <person name="Palomares-Rius J.E."/>
            <person name="Zarowiecki M."/>
            <person name="Berriman M."/>
            <person name="Jones J.T."/>
            <person name="Urwin P.E."/>
        </authorList>
    </citation>
    <scope>NUCLEOTIDE SEQUENCE [LARGE SCALE GENOMIC DNA]</scope>
    <source>
        <strain evidence="2">Lindley</strain>
    </source>
</reference>
<dbReference type="AlphaFoldDB" id="A0A183BIR4"/>
<sequence length="134" mass="14781">MSFGVQEQGEFVEYRVLPRGTPAQDSMNFEVGQGGPGESGAPSAQERREWATTSPIPGIRVASAKPVAQMEREMELELQNVKLSGQCARLLKELPSLNGTEGREAIIDFFTALETRTTEWSSEKIIEVLAIKRV</sequence>
<dbReference type="WBParaSite" id="GPLIN_000049300">
    <property type="protein sequence ID" value="GPLIN_000049300"/>
    <property type="gene ID" value="GPLIN_000049300"/>
</dbReference>
<feature type="region of interest" description="Disordered" evidence="1">
    <location>
        <begin position="23"/>
        <end position="51"/>
    </location>
</feature>
<evidence type="ECO:0000313" key="3">
    <source>
        <dbReference type="WBParaSite" id="GPLIN_000049300"/>
    </source>
</evidence>
<protein>
    <submittedName>
        <fullName evidence="3">Uncharacterized protein</fullName>
    </submittedName>
</protein>
<keyword evidence="2" id="KW-1185">Reference proteome</keyword>
<accession>A0A183BIR4</accession>